<dbReference type="PANTHER" id="PTHR24068">
    <property type="entry name" value="UBIQUITIN-CONJUGATING ENZYME E2"/>
    <property type="match status" value="1"/>
</dbReference>
<dbReference type="InterPro" id="IPR016135">
    <property type="entry name" value="UBQ-conjugating_enzyme/RWD"/>
</dbReference>
<dbReference type="SMART" id="SM00212">
    <property type="entry name" value="UBCc"/>
    <property type="match status" value="1"/>
</dbReference>
<feature type="compositionally biased region" description="Basic and acidic residues" evidence="1">
    <location>
        <begin position="1"/>
        <end position="11"/>
    </location>
</feature>
<dbReference type="GeneID" id="111601581"/>
<evidence type="ECO:0000313" key="3">
    <source>
        <dbReference type="Proteomes" id="UP000504633"/>
    </source>
</evidence>
<dbReference type="InterPro" id="IPR000608">
    <property type="entry name" value="UBC"/>
</dbReference>
<feature type="region of interest" description="Disordered" evidence="1">
    <location>
        <begin position="1"/>
        <end position="46"/>
    </location>
</feature>
<gene>
    <name evidence="4" type="primary">LOC111601581</name>
</gene>
<dbReference type="AlphaFoldDB" id="A0A6J1MAL5"/>
<evidence type="ECO:0000256" key="1">
    <source>
        <dbReference type="SAM" id="MobiDB-lite"/>
    </source>
</evidence>
<dbReference type="PROSITE" id="PS50127">
    <property type="entry name" value="UBC_2"/>
    <property type="match status" value="1"/>
</dbReference>
<organism evidence="3 4">
    <name type="scientific">Drosophila hydei</name>
    <name type="common">Fruit fly</name>
    <dbReference type="NCBI Taxonomy" id="7224"/>
    <lineage>
        <taxon>Eukaryota</taxon>
        <taxon>Metazoa</taxon>
        <taxon>Ecdysozoa</taxon>
        <taxon>Arthropoda</taxon>
        <taxon>Hexapoda</taxon>
        <taxon>Insecta</taxon>
        <taxon>Pterygota</taxon>
        <taxon>Neoptera</taxon>
        <taxon>Endopterygota</taxon>
        <taxon>Diptera</taxon>
        <taxon>Brachycera</taxon>
        <taxon>Muscomorpha</taxon>
        <taxon>Ephydroidea</taxon>
        <taxon>Drosophilidae</taxon>
        <taxon>Drosophila</taxon>
    </lineage>
</organism>
<keyword evidence="3" id="KW-1185">Reference proteome</keyword>
<dbReference type="OMA" id="HCNVHAD"/>
<dbReference type="Pfam" id="PF00179">
    <property type="entry name" value="UQ_con"/>
    <property type="match status" value="1"/>
</dbReference>
<dbReference type="OrthoDB" id="9978460at2759"/>
<dbReference type="SUPFAM" id="SSF54495">
    <property type="entry name" value="UBC-like"/>
    <property type="match status" value="1"/>
</dbReference>
<feature type="domain" description="UBC core" evidence="2">
    <location>
        <begin position="60"/>
        <end position="201"/>
    </location>
</feature>
<accession>A0A6J1MAL5</accession>
<sequence length="208" mass="23827">MFSISRDERQPRQGANVAQLVEHEPQPQPQPAAEGSRHTADASQQARRQRIYGHLLRNGMTQRRLSQEMAEFKRNPIEGCVVNFLNNDLFEWVASLQGPLGTPYEGGLFHMHITFPRDYPFSAPNLKFVTKIYHCNVHADHICVENWSPIMTLGKLLVSVLTLMVSPNLRDPMNPAIAKLYVNHRGEHDSIVRDWTKRFAMKLAESEE</sequence>
<dbReference type="Gene3D" id="3.10.110.10">
    <property type="entry name" value="Ubiquitin Conjugating Enzyme"/>
    <property type="match status" value="1"/>
</dbReference>
<dbReference type="Proteomes" id="UP000504633">
    <property type="component" value="Unplaced"/>
</dbReference>
<evidence type="ECO:0000259" key="2">
    <source>
        <dbReference type="PROSITE" id="PS50127"/>
    </source>
</evidence>
<proteinExistence type="predicted"/>
<reference evidence="4" key="1">
    <citation type="submission" date="2025-08" db="UniProtKB">
        <authorList>
            <consortium name="RefSeq"/>
        </authorList>
    </citation>
    <scope>IDENTIFICATION</scope>
    <source>
        <strain evidence="4">15085-1641.00</strain>
        <tissue evidence="4">Whole body</tissue>
    </source>
</reference>
<name>A0A6J1MAL5_DROHY</name>
<evidence type="ECO:0000313" key="4">
    <source>
        <dbReference type="RefSeq" id="XP_023174004.2"/>
    </source>
</evidence>
<protein>
    <submittedName>
        <fullName evidence="4">Ubiquitin-conjugating enzyme E2 4-like</fullName>
    </submittedName>
</protein>
<dbReference type="RefSeq" id="XP_023174004.2">
    <property type="nucleotide sequence ID" value="XM_023318236.2"/>
</dbReference>
<dbReference type="KEGG" id="dhe:111601581"/>